<keyword evidence="8" id="KW-1185">Reference proteome</keyword>
<feature type="transmembrane region" description="Helical" evidence="6">
    <location>
        <begin position="683"/>
        <end position="706"/>
    </location>
</feature>
<keyword evidence="4 6" id="KW-1133">Transmembrane helix</keyword>
<protein>
    <submittedName>
        <fullName evidence="7">Uncharacterized membrane protein YheB, UPF0754 family</fullName>
    </submittedName>
</protein>
<sequence>MMNLAALLASGITGSATGYITNDVAVKMLFRSYGPFGGVLESTREEFILNMSRLVEDEIINYRTLADELEKTEVQEEIDSLIEEIIAGQLPAQFSGRSWADVPGWEKSRRGLSELLIDRRLIRSLAEDLLETTDLSGLFSREQLANMSESLLREIRHLLADDEVCSQVSGFLDLLLQILYDEKAPEELEEEKIRRIQQALAGRKGRLRELLAGFIEDSGLKAEWEARIENMLKTPLGQWESRFFQKESFSDERNSIARLLQNFNNFLAREEPRKILRELVQAFISSLQRIDLTLPEIIGEGWQDRIRPLIEKNLPPLIETVLWWLDENRTELEEIIDETIDEVLETGSGLKNSLKNILFRALEGKLARRYGVVDDFVEKLNTERERDKLAEEISMKITELLEAKTLGWLVSRLKNQGEFNWDYLFDRINEVLSDIQKLFADGDAAELELVPSRLIDSQNLLNSFPEKTSVVLADSLLNLLLIPSSAPRIAGFLKRLLTGILNSEAAEEILTEIADFSGSFQISDRNINILVEKVDSLLSGVGEGFTGFSSGDSRLFQQFYTAFSPAAVSWMDKILKTQEDEKIGALISRITDIPGYETRLRNFSLNILEENLAVLLEDRVSRAVSDNLLSLSAEKMKEIVEDFIGRELKPITYFGGGLGFLAGVSLELFGGNLLPGAEILGGFFWPALTYGMVGFLTNVIAINMIFRPHNPVHILEKKLPFTPGLIPRNQDRFAEALGNFVEKDLLEPARISRLIKNSRSELERALERNLLSNDFRRLRLVLRTSSDNFARRLNELVRVLMVDNSAGFSEKLSEFMRENVDTAGAVSYGVEALLPLLEEHKIEFVPSFAKILQRSAAEEKPLSEIFGQELQPDFSAGFSRFSEKDVDHIKKKLISSASSFDISGMAADFLSDREDIDLENLISPGYRKDIEKFIEDKACEFLHRRDLAKINSGINCDFFRDLYSGKGEKVIGDLLEANFDDFLNIFVQRSLSFISENRDEIKRKSLEMVRQQLKEREEKQGILSGIFLRGAYQLTDGEATVEEVIDVLIDQKLPAYLQRRREDIGSRLKPVLNRTARNISDDLLSRTGSEGWAEIMGIAAARPGVEKNFKNFSRSLFDRLWKIEFPLEILAGFLGGDKAELRDTFLERRNEKIEADARDSAVRKILRLGEIGLEEIFNQFSPADFLEFITGHKSPGHDYFRKVLQTREDELRERISEIFQAAGNLYKEKNRGENKGEGRSNCLFDEEIFKKDMNWWLRRLEKNEAFWERTSASLDSFLERVSARLPRHFEEATLEYLVLNLSRGTLDGLEVRFQSLMDSLAIKDITIDRVQNMDSEAVESLFKSFAGRYLNRLKIYGFSGSFFGLLAEMISRLAALS</sequence>
<accession>A0A1G9MFV4</accession>
<dbReference type="Pfam" id="PF04286">
    <property type="entry name" value="DUF445"/>
    <property type="match status" value="2"/>
</dbReference>
<comment type="similarity">
    <text evidence="2">Belongs to the UPF0754 family.</text>
</comment>
<evidence type="ECO:0000256" key="2">
    <source>
        <dbReference type="ARBA" id="ARBA00008053"/>
    </source>
</evidence>
<organism evidence="7 8">
    <name type="scientific">Halarsenatibacter silvermanii</name>
    <dbReference type="NCBI Taxonomy" id="321763"/>
    <lineage>
        <taxon>Bacteria</taxon>
        <taxon>Bacillati</taxon>
        <taxon>Bacillota</taxon>
        <taxon>Clostridia</taxon>
        <taxon>Halanaerobiales</taxon>
        <taxon>Halarsenatibacteraceae</taxon>
        <taxon>Halarsenatibacter</taxon>
    </lineage>
</organism>
<dbReference type="Proteomes" id="UP000199476">
    <property type="component" value="Unassembled WGS sequence"/>
</dbReference>
<proteinExistence type="inferred from homology"/>
<evidence type="ECO:0000256" key="3">
    <source>
        <dbReference type="ARBA" id="ARBA00022692"/>
    </source>
</evidence>
<dbReference type="STRING" id="321763.SAMN04488692_10847"/>
<gene>
    <name evidence="7" type="ORF">SAMN04488692_10847</name>
</gene>
<dbReference type="OrthoDB" id="9787430at2"/>
<keyword evidence="3 6" id="KW-0812">Transmembrane</keyword>
<comment type="subcellular location">
    <subcellularLocation>
        <location evidence="1">Endomembrane system</location>
    </subcellularLocation>
</comment>
<reference evidence="7 8" key="1">
    <citation type="submission" date="2016-10" db="EMBL/GenBank/DDBJ databases">
        <authorList>
            <person name="de Groot N.N."/>
        </authorList>
    </citation>
    <scope>NUCLEOTIDE SEQUENCE [LARGE SCALE GENOMIC DNA]</scope>
    <source>
        <strain evidence="7 8">SLAS-1</strain>
    </source>
</reference>
<dbReference type="InterPro" id="IPR007383">
    <property type="entry name" value="DUF445"/>
</dbReference>
<dbReference type="RefSeq" id="WP_089759565.1">
    <property type="nucleotide sequence ID" value="NZ_FNGO01000008.1"/>
</dbReference>
<feature type="transmembrane region" description="Helical" evidence="6">
    <location>
        <begin position="651"/>
        <end position="671"/>
    </location>
</feature>
<evidence type="ECO:0000256" key="1">
    <source>
        <dbReference type="ARBA" id="ARBA00004308"/>
    </source>
</evidence>
<evidence type="ECO:0000256" key="6">
    <source>
        <dbReference type="SAM" id="Phobius"/>
    </source>
</evidence>
<name>A0A1G9MFV4_9FIRM</name>
<dbReference type="EMBL" id="FNGO01000008">
    <property type="protein sequence ID" value="SDL72777.1"/>
    <property type="molecule type" value="Genomic_DNA"/>
</dbReference>
<evidence type="ECO:0000256" key="5">
    <source>
        <dbReference type="ARBA" id="ARBA00023136"/>
    </source>
</evidence>
<evidence type="ECO:0000256" key="4">
    <source>
        <dbReference type="ARBA" id="ARBA00022989"/>
    </source>
</evidence>
<dbReference type="GO" id="GO:0012505">
    <property type="term" value="C:endomembrane system"/>
    <property type="evidence" value="ECO:0007669"/>
    <property type="project" value="UniProtKB-SubCell"/>
</dbReference>
<evidence type="ECO:0000313" key="8">
    <source>
        <dbReference type="Proteomes" id="UP000199476"/>
    </source>
</evidence>
<evidence type="ECO:0000313" key="7">
    <source>
        <dbReference type="EMBL" id="SDL72777.1"/>
    </source>
</evidence>
<dbReference type="PANTHER" id="PTHR35791">
    <property type="entry name" value="UPF0754 MEMBRANE PROTEIN YHEB"/>
    <property type="match status" value="1"/>
</dbReference>
<dbReference type="PANTHER" id="PTHR35791:SF1">
    <property type="entry name" value="UPF0754 MEMBRANE PROTEIN YHEB"/>
    <property type="match status" value="1"/>
</dbReference>
<keyword evidence="5 6" id="KW-0472">Membrane</keyword>